<protein>
    <recommendedName>
        <fullName evidence="2">MBD domain-containing protein</fullName>
    </recommendedName>
</protein>
<evidence type="ECO:0000259" key="2">
    <source>
        <dbReference type="PROSITE" id="PS50982"/>
    </source>
</evidence>
<evidence type="ECO:0000313" key="4">
    <source>
        <dbReference type="Proteomes" id="UP000494165"/>
    </source>
</evidence>
<comment type="caution">
    <text evidence="3">The sequence shown here is derived from an EMBL/GenBank/DDBJ whole genome shotgun (WGS) entry which is preliminary data.</text>
</comment>
<feature type="coiled-coil region" evidence="1">
    <location>
        <begin position="268"/>
        <end position="309"/>
    </location>
</feature>
<keyword evidence="4" id="KW-1185">Reference proteome</keyword>
<dbReference type="AlphaFoldDB" id="A0A8S1BZV3"/>
<evidence type="ECO:0000256" key="1">
    <source>
        <dbReference type="SAM" id="Coils"/>
    </source>
</evidence>
<evidence type="ECO:0000313" key="3">
    <source>
        <dbReference type="EMBL" id="CAB3362322.1"/>
    </source>
</evidence>
<dbReference type="PROSITE" id="PS50982">
    <property type="entry name" value="MBD"/>
    <property type="match status" value="1"/>
</dbReference>
<dbReference type="Gene3D" id="3.30.890.10">
    <property type="entry name" value="Methyl-cpg-binding Protein 2, Chain A"/>
    <property type="match status" value="1"/>
</dbReference>
<dbReference type="InterPro" id="IPR016177">
    <property type="entry name" value="DNA-bd_dom_sf"/>
</dbReference>
<keyword evidence="1" id="KW-0175">Coiled coil</keyword>
<reference evidence="3 4" key="1">
    <citation type="submission" date="2020-04" db="EMBL/GenBank/DDBJ databases">
        <authorList>
            <person name="Alioto T."/>
            <person name="Alioto T."/>
            <person name="Gomez Garrido J."/>
        </authorList>
    </citation>
    <scope>NUCLEOTIDE SEQUENCE [LARGE SCALE GENOMIC DNA]</scope>
</reference>
<organism evidence="3 4">
    <name type="scientific">Cloeon dipterum</name>
    <dbReference type="NCBI Taxonomy" id="197152"/>
    <lineage>
        <taxon>Eukaryota</taxon>
        <taxon>Metazoa</taxon>
        <taxon>Ecdysozoa</taxon>
        <taxon>Arthropoda</taxon>
        <taxon>Hexapoda</taxon>
        <taxon>Insecta</taxon>
        <taxon>Pterygota</taxon>
        <taxon>Palaeoptera</taxon>
        <taxon>Ephemeroptera</taxon>
        <taxon>Pisciforma</taxon>
        <taxon>Baetidae</taxon>
        <taxon>Cloeon</taxon>
    </lineage>
</organism>
<accession>A0A8S1BZV3</accession>
<feature type="domain" description="MBD" evidence="2">
    <location>
        <begin position="6"/>
        <end position="79"/>
    </location>
</feature>
<sequence>MVFNKRLLTERVEESLVNGFTRQLVTRGSGKTKGGIDIYVFAPDRTRFRSRVELKQYLKNYEGEKIDPDVAFRRPTKNKIKMVKMHSKDKFQNKKILRVKVTRRNKGKGVEIISKGNCTFQLANIKKGSQLTLRQVDQLAGKAGLPIVKVSLERLEAEEVDTGHREPDVGEDSDVAEDDFFNHFTMIHGDHHSGMELDKEHSNEMNFTSNVPSDAEDSNPCQQLVPIKPELQMQGFAQHFQPAHGALGECSCQHILTGNFQAKLPVTHSKLEKDFVELVSQNADHERQIKELKCKVENLSKQVDSLAVDNQMLHQRNSLLKMKLIANQLSPEVTITKV</sequence>
<dbReference type="Pfam" id="PF01429">
    <property type="entry name" value="MBD"/>
    <property type="match status" value="1"/>
</dbReference>
<dbReference type="SMART" id="SM00391">
    <property type="entry name" value="MBD"/>
    <property type="match status" value="1"/>
</dbReference>
<dbReference type="Proteomes" id="UP000494165">
    <property type="component" value="Unassembled WGS sequence"/>
</dbReference>
<name>A0A8S1BZV3_9INSE</name>
<dbReference type="SUPFAM" id="SSF54171">
    <property type="entry name" value="DNA-binding domain"/>
    <property type="match status" value="1"/>
</dbReference>
<dbReference type="InterPro" id="IPR001739">
    <property type="entry name" value="Methyl_CpG_DNA-bd"/>
</dbReference>
<gene>
    <name evidence="3" type="ORF">CLODIP_2_CD04953</name>
</gene>
<dbReference type="EMBL" id="CADEPI010000008">
    <property type="protein sequence ID" value="CAB3362322.1"/>
    <property type="molecule type" value="Genomic_DNA"/>
</dbReference>
<dbReference type="GO" id="GO:0003677">
    <property type="term" value="F:DNA binding"/>
    <property type="evidence" value="ECO:0007669"/>
    <property type="project" value="InterPro"/>
</dbReference>
<proteinExistence type="predicted"/>